<dbReference type="Gene3D" id="3.40.710.10">
    <property type="entry name" value="DD-peptidase/beta-lactamase superfamily"/>
    <property type="match status" value="1"/>
</dbReference>
<name>A0AA45R1G6_9PSEU</name>
<dbReference type="PANTHER" id="PTHR43283:SF11">
    <property type="entry name" value="BETA-LACTAMASE-RELATED DOMAIN-CONTAINING PROTEIN"/>
    <property type="match status" value="1"/>
</dbReference>
<evidence type="ECO:0000256" key="1">
    <source>
        <dbReference type="ARBA" id="ARBA00022801"/>
    </source>
</evidence>
<feature type="region of interest" description="Disordered" evidence="2">
    <location>
        <begin position="1"/>
        <end position="49"/>
    </location>
</feature>
<evidence type="ECO:0000313" key="4">
    <source>
        <dbReference type="EMBL" id="QUF01682.1"/>
    </source>
</evidence>
<dbReference type="InterPro" id="IPR012338">
    <property type="entry name" value="Beta-lactam/transpept-like"/>
</dbReference>
<sequence length="709" mass="73732">MRLPTRPATAAPHPAARLRTTDADTSTSTATTNTGTSTSTGTGTGTGTGTAVLRLPARLGASITRLLAGLGKSAPQAFVRLGESVTRLPDRLSTTVLRLPDRLGVVVVWLRGLLGGSAARRGGSSTAVVLRPLGWPGAGMARLRGLLGGSAARRAGSLGTVGLRLSALLGATALLLGTLAPVSAETVPRARFDQPWAGFAPVGTVLRAGAPERVGVDPVPVERALGVVRGYTGGAAPLFPGAVTLMAHDGVVAGHEAVGWAVRYADGVSELPVGERVPTALDTIFDLASISKLFTSIVVVRQAELGRVGIERPVAEYLPEFGVAGKGDITVRQLLTHTSGLAAWLPLWSGWPDRDSRIKAVMDVAPARAPGTGYLYSDLNLITLGVLVERVSGMPLDALVRETITEPLGLVDTGYNPPPEKLGRIAATEFQTSPPRGIVRGSVHDENAWSLGGVAGHAGVFSTARELAVLGQAILNGGAYRGRRILSEESVTGMLTNLTPEFPGNSHGLGFELDTRWYMGALSAPRTAGHTGFTGTTMVLDPASRSIALLLTNRVHPSRDRGSINPARRAVASGLAEALAVGPVRGRSAWRGDPGGTLTTKPLPDGPKVLRFSAFTDLDAGESVAVQEFDGSGWRDLRVLTGAGTRTWERVELPMTGTAARWVRSGVGANGARGGYVDAIEVVAGRRVLLDGERGTGEVTASGWRAVDR</sequence>
<accession>A0AA45R1G6</accession>
<keyword evidence="1 4" id="KW-0378">Hydrolase</keyword>
<protein>
    <submittedName>
        <fullName evidence="4">Serine hydrolase</fullName>
    </submittedName>
</protein>
<dbReference type="EMBL" id="CP073249">
    <property type="protein sequence ID" value="QUF01682.1"/>
    <property type="molecule type" value="Genomic_DNA"/>
</dbReference>
<dbReference type="GO" id="GO:0008270">
    <property type="term" value="F:zinc ion binding"/>
    <property type="evidence" value="ECO:0007669"/>
    <property type="project" value="InterPro"/>
</dbReference>
<evidence type="ECO:0000256" key="2">
    <source>
        <dbReference type="SAM" id="MobiDB-lite"/>
    </source>
</evidence>
<dbReference type="SUPFAM" id="SSF56601">
    <property type="entry name" value="beta-lactamase/transpeptidase-like"/>
    <property type="match status" value="1"/>
</dbReference>
<organism evidence="4 5">
    <name type="scientific">Actinosynnema pretiosum subsp. pretiosum</name>
    <dbReference type="NCBI Taxonomy" id="103721"/>
    <lineage>
        <taxon>Bacteria</taxon>
        <taxon>Bacillati</taxon>
        <taxon>Actinomycetota</taxon>
        <taxon>Actinomycetes</taxon>
        <taxon>Pseudonocardiales</taxon>
        <taxon>Pseudonocardiaceae</taxon>
        <taxon>Actinosynnema</taxon>
    </lineage>
</organism>
<gene>
    <name evidence="4" type="ORF">KCV87_19170</name>
</gene>
<evidence type="ECO:0000259" key="3">
    <source>
        <dbReference type="Pfam" id="PF00144"/>
    </source>
</evidence>
<dbReference type="PANTHER" id="PTHR43283">
    <property type="entry name" value="BETA-LACTAMASE-RELATED"/>
    <property type="match status" value="1"/>
</dbReference>
<dbReference type="InterPro" id="IPR001466">
    <property type="entry name" value="Beta-lactam-related"/>
</dbReference>
<proteinExistence type="predicted"/>
<dbReference type="Proteomes" id="UP000677152">
    <property type="component" value="Chromosome"/>
</dbReference>
<feature type="domain" description="Beta-lactamase-related" evidence="3">
    <location>
        <begin position="239"/>
        <end position="572"/>
    </location>
</feature>
<dbReference type="Pfam" id="PF00144">
    <property type="entry name" value="Beta-lactamase"/>
    <property type="match status" value="1"/>
</dbReference>
<dbReference type="PROSITE" id="PS00059">
    <property type="entry name" value="ADH_ZINC"/>
    <property type="match status" value="1"/>
</dbReference>
<dbReference type="GO" id="GO:0016491">
    <property type="term" value="F:oxidoreductase activity"/>
    <property type="evidence" value="ECO:0007669"/>
    <property type="project" value="InterPro"/>
</dbReference>
<evidence type="ECO:0000313" key="5">
    <source>
        <dbReference type="Proteomes" id="UP000677152"/>
    </source>
</evidence>
<feature type="compositionally biased region" description="Low complexity" evidence="2">
    <location>
        <begin position="1"/>
        <end position="41"/>
    </location>
</feature>
<dbReference type="InterPro" id="IPR050789">
    <property type="entry name" value="Diverse_Enzym_Activities"/>
</dbReference>
<reference evidence="4" key="1">
    <citation type="submission" date="2021-04" db="EMBL/GenBank/DDBJ databases">
        <title>Genomic sequence of Actinosynnema pretiosum subsp. pretiosum ATCC 31280 (C-14919).</title>
        <authorList>
            <person name="Bai L."/>
            <person name="Wang X."/>
            <person name="Xiao Y."/>
        </authorList>
    </citation>
    <scope>NUCLEOTIDE SEQUENCE</scope>
    <source>
        <strain evidence="4">ATCC 31280</strain>
    </source>
</reference>
<dbReference type="InterPro" id="IPR002328">
    <property type="entry name" value="ADH_Zn_CS"/>
</dbReference>
<dbReference type="AlphaFoldDB" id="A0AA45R1G6"/>
<dbReference type="GO" id="GO:0016787">
    <property type="term" value="F:hydrolase activity"/>
    <property type="evidence" value="ECO:0007669"/>
    <property type="project" value="UniProtKB-KW"/>
</dbReference>